<organism evidence="2 3">
    <name type="scientific">Actinomadura geliboluensis</name>
    <dbReference type="NCBI Taxonomy" id="882440"/>
    <lineage>
        <taxon>Bacteria</taxon>
        <taxon>Bacillati</taxon>
        <taxon>Actinomycetota</taxon>
        <taxon>Actinomycetes</taxon>
        <taxon>Streptosporangiales</taxon>
        <taxon>Thermomonosporaceae</taxon>
        <taxon>Actinomadura</taxon>
    </lineage>
</organism>
<evidence type="ECO:0000313" key="2">
    <source>
        <dbReference type="EMBL" id="TMR40262.1"/>
    </source>
</evidence>
<dbReference type="AlphaFoldDB" id="A0A5S4H5N3"/>
<dbReference type="Proteomes" id="UP000305238">
    <property type="component" value="Unassembled WGS sequence"/>
</dbReference>
<dbReference type="InterPro" id="IPR040684">
    <property type="entry name" value="HMUDK_hel"/>
</dbReference>
<dbReference type="OrthoDB" id="3333864at2"/>
<protein>
    <recommendedName>
        <fullName evidence="1">5-hmdU DNA kinase helical domain-containing protein</fullName>
    </recommendedName>
</protein>
<sequence length="328" mass="37225">MAGRRLRPTAVFDTYWRFAAERQEVYRRKLAGQAPPWTSDPILGAHRFTNCYRASDRVSQYLIGQVSYRGDQQWREVFFRTLLFKLFNRISTWRLLSAAVGEVSWSGYRRQAYEAVLGAALERGQRIYSPAYLMPQPPLGADRKHGNHLRLLELMMADGAPERVAEAPSMEHAFEVLKGYPGLGRFLAFQFLIDLNYSSLLAFEEMDFVVAGPGACDGIRKCFGPASAGIEAEVIRYMADTQQQHFQRLGLAFEGLGGRRPLQLIDCQNLFCETDKYARVAHPEVSGISGRVRIKQTYRADTAPMTAWFPPKWKINGEELPPADPHAR</sequence>
<dbReference type="Pfam" id="PF18723">
    <property type="entry name" value="HMUDK_hel"/>
    <property type="match status" value="1"/>
</dbReference>
<reference evidence="2 3" key="1">
    <citation type="submission" date="2019-05" db="EMBL/GenBank/DDBJ databases">
        <title>Draft genome sequence of Actinomadura geliboluensis A8036.</title>
        <authorList>
            <person name="Saricaoglu S."/>
            <person name="Isik K."/>
        </authorList>
    </citation>
    <scope>NUCLEOTIDE SEQUENCE [LARGE SCALE GENOMIC DNA]</scope>
    <source>
        <strain evidence="2 3">A8036</strain>
    </source>
</reference>
<evidence type="ECO:0000313" key="3">
    <source>
        <dbReference type="Proteomes" id="UP000305238"/>
    </source>
</evidence>
<name>A0A5S4H5N3_9ACTN</name>
<feature type="domain" description="5-hmdU DNA kinase helical" evidence="1">
    <location>
        <begin position="9"/>
        <end position="286"/>
    </location>
</feature>
<evidence type="ECO:0000259" key="1">
    <source>
        <dbReference type="Pfam" id="PF18723"/>
    </source>
</evidence>
<comment type="caution">
    <text evidence="2">The sequence shown here is derived from an EMBL/GenBank/DDBJ whole genome shotgun (WGS) entry which is preliminary data.</text>
</comment>
<gene>
    <name evidence="2" type="ORF">ETD96_11780</name>
</gene>
<accession>A0A5S4H5N3</accession>
<proteinExistence type="predicted"/>
<dbReference type="EMBL" id="VCKZ01000063">
    <property type="protein sequence ID" value="TMR40262.1"/>
    <property type="molecule type" value="Genomic_DNA"/>
</dbReference>
<keyword evidence="3" id="KW-1185">Reference proteome</keyword>